<reference evidence="3" key="1">
    <citation type="submission" date="2016-10" db="EMBL/GenBank/DDBJ databases">
        <authorList>
            <person name="Varghese N."/>
            <person name="Submissions S."/>
        </authorList>
    </citation>
    <scope>NUCLEOTIDE SEQUENCE [LARGE SCALE GENOMIC DNA]</scope>
    <source>
        <strain evidence="3">DSM 3669</strain>
    </source>
</reference>
<keyword evidence="3" id="KW-1185">Reference proteome</keyword>
<dbReference type="Proteomes" id="UP000199584">
    <property type="component" value="Unassembled WGS sequence"/>
</dbReference>
<name>A0A1I6E6P1_9FIRM</name>
<evidence type="ECO:0000313" key="2">
    <source>
        <dbReference type="EMBL" id="SFR13327.1"/>
    </source>
</evidence>
<sequence>MRDQDKEFKVQEKDETFKHELVREESPADLWDKDKKGEALRENPMKTPPNNLTTKKKKYGF</sequence>
<accession>A0A1I6E6P1</accession>
<feature type="region of interest" description="Disordered" evidence="1">
    <location>
        <begin position="28"/>
        <end position="61"/>
    </location>
</feature>
<feature type="compositionally biased region" description="Basic and acidic residues" evidence="1">
    <location>
        <begin position="28"/>
        <end position="44"/>
    </location>
</feature>
<gene>
    <name evidence="2" type="ORF">SAMN05660706_12736</name>
</gene>
<dbReference type="RefSeq" id="WP_092485944.1">
    <property type="nucleotide sequence ID" value="NZ_FOYM01000027.1"/>
</dbReference>
<evidence type="ECO:0000256" key="1">
    <source>
        <dbReference type="SAM" id="MobiDB-lite"/>
    </source>
</evidence>
<dbReference type="AlphaFoldDB" id="A0A1I6E6P1"/>
<evidence type="ECO:0000313" key="3">
    <source>
        <dbReference type="Proteomes" id="UP000199584"/>
    </source>
</evidence>
<dbReference type="EMBL" id="FOYM01000027">
    <property type="protein sequence ID" value="SFR13327.1"/>
    <property type="molecule type" value="Genomic_DNA"/>
</dbReference>
<dbReference type="OrthoDB" id="1729950at2"/>
<protein>
    <submittedName>
        <fullName evidence="2">Uncharacterized protein</fullName>
    </submittedName>
</protein>
<proteinExistence type="predicted"/>
<organism evidence="2 3">
    <name type="scientific">Desulfoscipio geothermicus DSM 3669</name>
    <dbReference type="NCBI Taxonomy" id="1121426"/>
    <lineage>
        <taxon>Bacteria</taxon>
        <taxon>Bacillati</taxon>
        <taxon>Bacillota</taxon>
        <taxon>Clostridia</taxon>
        <taxon>Eubacteriales</taxon>
        <taxon>Desulfallaceae</taxon>
        <taxon>Desulfoscipio</taxon>
    </lineage>
</organism>